<dbReference type="Proteomes" id="UP000824132">
    <property type="component" value="Unassembled WGS sequence"/>
</dbReference>
<accession>A0A9D2CYT9</accession>
<dbReference type="EMBL" id="DXCL01000023">
    <property type="protein sequence ID" value="HIZ03382.1"/>
    <property type="molecule type" value="Genomic_DNA"/>
</dbReference>
<comment type="caution">
    <text evidence="1">The sequence shown here is derived from an EMBL/GenBank/DDBJ whole genome shotgun (WGS) entry which is preliminary data.</text>
</comment>
<gene>
    <name evidence="1" type="ORF">H9727_03765</name>
</gene>
<name>A0A9D2CYT9_9FIRM</name>
<reference evidence="1" key="2">
    <citation type="submission" date="2021-04" db="EMBL/GenBank/DDBJ databases">
        <authorList>
            <person name="Gilroy R."/>
        </authorList>
    </citation>
    <scope>NUCLEOTIDE SEQUENCE</scope>
    <source>
        <strain evidence="1">CHK187-5294</strain>
    </source>
</reference>
<proteinExistence type="predicted"/>
<organism evidence="1 2">
    <name type="scientific">Candidatus Borkfalkia avistercoris</name>
    <dbReference type="NCBI Taxonomy" id="2838504"/>
    <lineage>
        <taxon>Bacteria</taxon>
        <taxon>Bacillati</taxon>
        <taxon>Bacillota</taxon>
        <taxon>Clostridia</taxon>
        <taxon>Christensenellales</taxon>
        <taxon>Christensenellaceae</taxon>
        <taxon>Candidatus Borkfalkia</taxon>
    </lineage>
</organism>
<reference evidence="1" key="1">
    <citation type="journal article" date="2021" name="PeerJ">
        <title>Extensive microbial diversity within the chicken gut microbiome revealed by metagenomics and culture.</title>
        <authorList>
            <person name="Gilroy R."/>
            <person name="Ravi A."/>
            <person name="Getino M."/>
            <person name="Pursley I."/>
            <person name="Horton D.L."/>
            <person name="Alikhan N.F."/>
            <person name="Baker D."/>
            <person name="Gharbi K."/>
            <person name="Hall N."/>
            <person name="Watson M."/>
            <person name="Adriaenssens E.M."/>
            <person name="Foster-Nyarko E."/>
            <person name="Jarju S."/>
            <person name="Secka A."/>
            <person name="Antonio M."/>
            <person name="Oren A."/>
            <person name="Chaudhuri R.R."/>
            <person name="La Ragione R."/>
            <person name="Hildebrand F."/>
            <person name="Pallen M.J."/>
        </authorList>
    </citation>
    <scope>NUCLEOTIDE SEQUENCE</scope>
    <source>
        <strain evidence="1">CHK187-5294</strain>
    </source>
</reference>
<evidence type="ECO:0000313" key="1">
    <source>
        <dbReference type="EMBL" id="HIZ03382.1"/>
    </source>
</evidence>
<dbReference type="AlphaFoldDB" id="A0A9D2CYT9"/>
<protein>
    <submittedName>
        <fullName evidence="1">Uncharacterized protein</fullName>
    </submittedName>
</protein>
<evidence type="ECO:0000313" key="2">
    <source>
        <dbReference type="Proteomes" id="UP000824132"/>
    </source>
</evidence>
<sequence length="89" mass="10118">MDKFHDCDSFSLSAVWKEDFLLTNGQAAHALQVYEEACIKELRLQYAAFSEEQRAALPAFDTLWADFKNAFLSRRQGAGTFKHTKQADA</sequence>